<dbReference type="CDD" id="cd00118">
    <property type="entry name" value="LysM"/>
    <property type="match status" value="1"/>
</dbReference>
<comment type="caution">
    <text evidence="3">The sequence shown here is derived from an EMBL/GenBank/DDBJ whole genome shotgun (WGS) entry which is preliminary data.</text>
</comment>
<organism evidence="3 4">
    <name type="scientific">Penicillium olsonii</name>
    <dbReference type="NCBI Taxonomy" id="99116"/>
    <lineage>
        <taxon>Eukaryota</taxon>
        <taxon>Fungi</taxon>
        <taxon>Dikarya</taxon>
        <taxon>Ascomycota</taxon>
        <taxon>Pezizomycotina</taxon>
        <taxon>Eurotiomycetes</taxon>
        <taxon>Eurotiomycetidae</taxon>
        <taxon>Eurotiales</taxon>
        <taxon>Aspergillaceae</taxon>
        <taxon>Penicillium</taxon>
    </lineage>
</organism>
<dbReference type="Pfam" id="PF01476">
    <property type="entry name" value="LysM"/>
    <property type="match status" value="1"/>
</dbReference>
<evidence type="ECO:0000313" key="3">
    <source>
        <dbReference type="EMBL" id="CAG8075535.1"/>
    </source>
</evidence>
<feature type="domain" description="LysM" evidence="2">
    <location>
        <begin position="39"/>
        <end position="84"/>
    </location>
</feature>
<evidence type="ECO:0000313" key="4">
    <source>
        <dbReference type="Proteomes" id="UP001153618"/>
    </source>
</evidence>
<keyword evidence="1" id="KW-0732">Signal</keyword>
<evidence type="ECO:0000256" key="1">
    <source>
        <dbReference type="SAM" id="SignalP"/>
    </source>
</evidence>
<feature type="signal peptide" evidence="1">
    <location>
        <begin position="1"/>
        <end position="22"/>
    </location>
</feature>
<dbReference type="OrthoDB" id="2107166at2759"/>
<proteinExistence type="predicted"/>
<dbReference type="AlphaFoldDB" id="A0A9W4HNK0"/>
<evidence type="ECO:0000259" key="2">
    <source>
        <dbReference type="PROSITE" id="PS51782"/>
    </source>
</evidence>
<dbReference type="PROSITE" id="PS51782">
    <property type="entry name" value="LYSM"/>
    <property type="match status" value="1"/>
</dbReference>
<dbReference type="InterPro" id="IPR018392">
    <property type="entry name" value="LysM"/>
</dbReference>
<reference evidence="3" key="1">
    <citation type="submission" date="2021-07" db="EMBL/GenBank/DDBJ databases">
        <authorList>
            <person name="Branca A.L. A."/>
        </authorList>
    </citation>
    <scope>NUCLEOTIDE SEQUENCE</scope>
</reference>
<feature type="chain" id="PRO_5040942464" description="LysM domain-containing protein" evidence="1">
    <location>
        <begin position="23"/>
        <end position="233"/>
    </location>
</feature>
<protein>
    <recommendedName>
        <fullName evidence="2">LysM domain-containing protein</fullName>
    </recommendedName>
</protein>
<gene>
    <name evidence="3" type="ORF">POLS_LOCUS3963</name>
</gene>
<name>A0A9W4HNK0_PENOL</name>
<dbReference type="Gene3D" id="3.10.350.10">
    <property type="entry name" value="LysM domain"/>
    <property type="match status" value="2"/>
</dbReference>
<dbReference type="EMBL" id="CAJVOS010000019">
    <property type="protein sequence ID" value="CAG8075535.1"/>
    <property type="molecule type" value="Genomic_DNA"/>
</dbReference>
<keyword evidence="4" id="KW-1185">Reference proteome</keyword>
<dbReference type="InterPro" id="IPR036779">
    <property type="entry name" value="LysM_dom_sf"/>
</dbReference>
<dbReference type="Proteomes" id="UP001153618">
    <property type="component" value="Unassembled WGS sequence"/>
</dbReference>
<dbReference type="SUPFAM" id="SSF54106">
    <property type="entry name" value="LysM domain"/>
    <property type="match status" value="1"/>
</dbReference>
<accession>A0A9W4HNK0</accession>
<sequence>MRFSIILGYSLISLSAASHLHARNSLSSCDEATLNTTVGAYTTQEGDTMASISSTVNRGMCDIARLNRMADALLPLTTGEALIIPPETCQPDNSTCLITAHPNGTYSDCVKGGPHTYYTLKGDTIRYVALKLNITIDSLLATAQGPDKDADTVLDEGDFLKIPLCSPSHCSFHPYTFTYGTYKDIAEKSGSTVGQLMAMNPTYNHSDVARGEGPVIAVVRDCHTVGSNVTVIS</sequence>